<dbReference type="GO" id="GO:0031417">
    <property type="term" value="C:NatC complex"/>
    <property type="evidence" value="ECO:0007669"/>
    <property type="project" value="InterPro"/>
</dbReference>
<keyword evidence="7" id="KW-1185">Reference proteome</keyword>
<dbReference type="InterPro" id="IPR007244">
    <property type="entry name" value="Naa35_N"/>
</dbReference>
<feature type="domain" description="NAA35-like N-terminal" evidence="4">
    <location>
        <begin position="37"/>
        <end position="191"/>
    </location>
</feature>
<evidence type="ECO:0000256" key="1">
    <source>
        <dbReference type="ARBA" id="ARBA00004496"/>
    </source>
</evidence>
<accession>A0A369JB45</accession>
<sequence>MDDMNVDIPEETLPSAGFIFEDVTSVFTEAACDMELGSFVFMDDLTLHDAMGAFEIGEPRLDSGLITEGQNLPPFDPTMPLLPQELCWILDRAFSYEMEWHAGNLLSHTVFTFLYVHHLADLDVDFMPSYVYQDPSRPRELLFVVLKAWVTGLLKCCDLSWRELSKGGVQDAEDWQSEKCDVSLLEGVPVKLALSSLEEASSWLLNTTKFPVLWRNALRARITLRKIILQIMHTDIFASPSQYQDLIDTAREQLAIIRSHPSPVPVASSPVHHVFDPYIARLLKTFVPLRIVPLPAPEETWRSISDLLDGWQELCVLAQVHNLSTWEIVGHLRVWSPQLPPRIPYLRSQAQSTFYDGLLILNKFTFTWMVDRFFYETLGVTYDSLASTIKQHWPFQALPLSRMERMLYKLITPHIRGQWLNPPRRRRHLAKSLLDWHSLYDALIEITTHLRDTGVTKDHLVTQMPNVALVWRLGAIREVIFSGFQLELFAREERPIAYWLVAQVLDEHLSCLDDLLRVVHKDSTAHHELQFQYQLLTALQSMSTAVFVASMSFISFDWSRLRPTFYRRYKWAFRPEYEDIETQPIGHPDICRLMPTCADVLQNELFSPSGEIEMAETILSGLTKFGNSGGWAASWANDRLQFLSCLVDACKGLRALPASVKEIEAFDASSLKWDPTVHPWFPAIAASAERREDQIY</sequence>
<gene>
    <name evidence="6" type="primary">naa35</name>
    <name evidence="6" type="ORF">Hypma_013638</name>
</gene>
<proteinExistence type="inferred from homology"/>
<keyword evidence="3" id="KW-0963">Cytoplasm</keyword>
<evidence type="ECO:0000259" key="4">
    <source>
        <dbReference type="Pfam" id="PF04112"/>
    </source>
</evidence>
<dbReference type="EMBL" id="LUEZ02000080">
    <property type="protein sequence ID" value="RDB19321.1"/>
    <property type="molecule type" value="Genomic_DNA"/>
</dbReference>
<dbReference type="PANTHER" id="PTHR21373">
    <property type="entry name" value="GLUCOSE REPRESSIBLE PROTEIN MAK10"/>
    <property type="match status" value="1"/>
</dbReference>
<dbReference type="STRING" id="39966.A0A369JB45"/>
<dbReference type="InterPro" id="IPR057982">
    <property type="entry name" value="TPR_NAA35"/>
</dbReference>
<dbReference type="Proteomes" id="UP000076154">
    <property type="component" value="Unassembled WGS sequence"/>
</dbReference>
<dbReference type="InParanoid" id="A0A369JB45"/>
<protein>
    <submittedName>
        <fullName evidence="6">N-alpha-acetyltransferase 35, NatC auxiliary subunit</fullName>
    </submittedName>
</protein>
<evidence type="ECO:0000313" key="7">
    <source>
        <dbReference type="Proteomes" id="UP000076154"/>
    </source>
</evidence>
<dbReference type="GO" id="GO:0016740">
    <property type="term" value="F:transferase activity"/>
    <property type="evidence" value="ECO:0007669"/>
    <property type="project" value="UniProtKB-KW"/>
</dbReference>
<reference evidence="6" key="1">
    <citation type="submission" date="2018-04" db="EMBL/GenBank/DDBJ databases">
        <title>Whole genome sequencing of Hypsizygus marmoreus.</title>
        <authorList>
            <person name="Choi I.-G."/>
            <person name="Min B."/>
            <person name="Kim J.-G."/>
            <person name="Kim S."/>
            <person name="Oh Y.-L."/>
            <person name="Kong W.-S."/>
            <person name="Park H."/>
            <person name="Jeong J."/>
            <person name="Song E.-S."/>
        </authorList>
    </citation>
    <scope>NUCLEOTIDE SEQUENCE [LARGE SCALE GENOMIC DNA]</scope>
    <source>
        <strain evidence="6">51987-8</strain>
    </source>
</reference>
<organism evidence="6 7">
    <name type="scientific">Hypsizygus marmoreus</name>
    <name type="common">White beech mushroom</name>
    <name type="synonym">Agaricus marmoreus</name>
    <dbReference type="NCBI Taxonomy" id="39966"/>
    <lineage>
        <taxon>Eukaryota</taxon>
        <taxon>Fungi</taxon>
        <taxon>Dikarya</taxon>
        <taxon>Basidiomycota</taxon>
        <taxon>Agaricomycotina</taxon>
        <taxon>Agaricomycetes</taxon>
        <taxon>Agaricomycetidae</taxon>
        <taxon>Agaricales</taxon>
        <taxon>Tricholomatineae</taxon>
        <taxon>Lyophyllaceae</taxon>
        <taxon>Hypsizygus</taxon>
    </lineage>
</organism>
<feature type="domain" description="NAA35-like TPR repeats" evidence="5">
    <location>
        <begin position="346"/>
        <end position="512"/>
    </location>
</feature>
<evidence type="ECO:0000256" key="3">
    <source>
        <dbReference type="ARBA" id="ARBA00022490"/>
    </source>
</evidence>
<comment type="similarity">
    <text evidence="2">Belongs to the MAK10 family.</text>
</comment>
<dbReference type="Pfam" id="PF25789">
    <property type="entry name" value="TPR_NAA35"/>
    <property type="match status" value="1"/>
</dbReference>
<comment type="caution">
    <text evidence="6">The sequence shown here is derived from an EMBL/GenBank/DDBJ whole genome shotgun (WGS) entry which is preliminary data.</text>
</comment>
<dbReference type="PANTHER" id="PTHR21373:SF0">
    <property type="entry name" value="N-ALPHA-ACETYLTRANSFERASE 35, NATC AUXILIARY SUBUNIT"/>
    <property type="match status" value="1"/>
</dbReference>
<evidence type="ECO:0000256" key="2">
    <source>
        <dbReference type="ARBA" id="ARBA00006289"/>
    </source>
</evidence>
<evidence type="ECO:0000313" key="6">
    <source>
        <dbReference type="EMBL" id="RDB19321.1"/>
    </source>
</evidence>
<name>A0A369JB45_HYPMA</name>
<dbReference type="InterPro" id="IPR057983">
    <property type="entry name" value="NAA35-like_N"/>
</dbReference>
<dbReference type="OrthoDB" id="269405at2759"/>
<dbReference type="Pfam" id="PF04112">
    <property type="entry name" value="Mak10"/>
    <property type="match status" value="1"/>
</dbReference>
<dbReference type="AlphaFoldDB" id="A0A369JB45"/>
<comment type="subcellular location">
    <subcellularLocation>
        <location evidence="1">Cytoplasm</location>
    </subcellularLocation>
</comment>
<evidence type="ECO:0000259" key="5">
    <source>
        <dbReference type="Pfam" id="PF25789"/>
    </source>
</evidence>